<dbReference type="RefSeq" id="WP_108825731.1">
    <property type="nucleotide sequence ID" value="NZ_CP023004.1"/>
</dbReference>
<proteinExistence type="inferred from homology"/>
<dbReference type="Pfam" id="PF25989">
    <property type="entry name" value="YknX_C"/>
    <property type="match status" value="1"/>
</dbReference>
<dbReference type="Gene3D" id="2.40.50.100">
    <property type="match status" value="1"/>
</dbReference>
<dbReference type="Gene3D" id="2.40.30.170">
    <property type="match status" value="1"/>
</dbReference>
<gene>
    <name evidence="5" type="ORF">CKA38_12240</name>
</gene>
<organism evidence="5 6">
    <name type="scientific">Ereboglobus luteus</name>
    <dbReference type="NCBI Taxonomy" id="1796921"/>
    <lineage>
        <taxon>Bacteria</taxon>
        <taxon>Pseudomonadati</taxon>
        <taxon>Verrucomicrobiota</taxon>
        <taxon>Opitutia</taxon>
        <taxon>Opitutales</taxon>
        <taxon>Opitutaceae</taxon>
        <taxon>Ereboglobus</taxon>
    </lineage>
</organism>
<name>A0A2U8E4X7_9BACT</name>
<feature type="domain" description="YknX-like C-terminal permuted SH3-like" evidence="4">
    <location>
        <begin position="327"/>
        <end position="397"/>
    </location>
</feature>
<dbReference type="NCBIfam" id="TIGR01730">
    <property type="entry name" value="RND_mfp"/>
    <property type="match status" value="1"/>
</dbReference>
<dbReference type="InterPro" id="IPR006143">
    <property type="entry name" value="RND_pump_MFP"/>
</dbReference>
<evidence type="ECO:0000256" key="2">
    <source>
        <dbReference type="SAM" id="Coils"/>
    </source>
</evidence>
<evidence type="ECO:0000256" key="1">
    <source>
        <dbReference type="ARBA" id="ARBA00009477"/>
    </source>
</evidence>
<feature type="coiled-coil region" evidence="2">
    <location>
        <begin position="138"/>
        <end position="165"/>
    </location>
</feature>
<dbReference type="OrthoDB" id="9806939at2"/>
<evidence type="ECO:0000313" key="6">
    <source>
        <dbReference type="Proteomes" id="UP000244896"/>
    </source>
</evidence>
<accession>A0A2U8E4X7</accession>
<evidence type="ECO:0000313" key="5">
    <source>
        <dbReference type="EMBL" id="AWI09917.1"/>
    </source>
</evidence>
<keyword evidence="6" id="KW-1185">Reference proteome</keyword>
<dbReference type="SUPFAM" id="SSF111369">
    <property type="entry name" value="HlyD-like secretion proteins"/>
    <property type="match status" value="1"/>
</dbReference>
<dbReference type="InterPro" id="IPR058647">
    <property type="entry name" value="BSH_CzcB-like"/>
</dbReference>
<protein>
    <submittedName>
        <fullName evidence="5">Uncharacterized protein</fullName>
    </submittedName>
</protein>
<dbReference type="GO" id="GO:1990281">
    <property type="term" value="C:efflux pump complex"/>
    <property type="evidence" value="ECO:0007669"/>
    <property type="project" value="TreeGrafter"/>
</dbReference>
<dbReference type="Gene3D" id="2.40.420.20">
    <property type="match status" value="1"/>
</dbReference>
<keyword evidence="2" id="KW-0175">Coiled coil</keyword>
<sequence length="403" mass="42657">MSFTKHSAAALECGGKGRRPATPFSSVLRNHKNLKAASPLRSAAALQIVALIFGGITSVHAAAESQTQSASSAKSVLAVSVVTPEQCEWDVSVPASGWFAPWQEAVVASEIDGLRITKILADVGDVVKQGQPLAMLSQDAVRADLRRLEAAVDSAEALHAVARADANRALRLRPSGAQTEQEYDERINAEKTAAAALAMARADLDNQRIRLQQTTIVAPDDGVVSARTATLGSVAGIGSELFRIIRRQRIEWQAEVGAQHARDIRPGQAAVIKLSDGARITGTVRALAPAAARDTARTLVYVDVPASANARAGVYASGNIIRETTPALTVPETALVLRDGLHYLYTLPPENDRTVTRIRVETGRRRDGRVEIIRGLAPGARVVRSGGAFLSDGATVTLVANAN</sequence>
<evidence type="ECO:0000259" key="4">
    <source>
        <dbReference type="Pfam" id="PF25989"/>
    </source>
</evidence>
<dbReference type="Gene3D" id="1.10.287.470">
    <property type="entry name" value="Helix hairpin bin"/>
    <property type="match status" value="1"/>
</dbReference>
<dbReference type="PANTHER" id="PTHR30469">
    <property type="entry name" value="MULTIDRUG RESISTANCE PROTEIN MDTA"/>
    <property type="match status" value="1"/>
</dbReference>
<dbReference type="Pfam" id="PF25973">
    <property type="entry name" value="BSH_CzcB"/>
    <property type="match status" value="1"/>
</dbReference>
<dbReference type="AlphaFoldDB" id="A0A2U8E4X7"/>
<dbReference type="PANTHER" id="PTHR30469:SF15">
    <property type="entry name" value="HLYD FAMILY OF SECRETION PROTEINS"/>
    <property type="match status" value="1"/>
</dbReference>
<evidence type="ECO:0000259" key="3">
    <source>
        <dbReference type="Pfam" id="PF25973"/>
    </source>
</evidence>
<dbReference type="GO" id="GO:0015562">
    <property type="term" value="F:efflux transmembrane transporter activity"/>
    <property type="evidence" value="ECO:0007669"/>
    <property type="project" value="TreeGrafter"/>
</dbReference>
<reference evidence="5 6" key="1">
    <citation type="journal article" date="2018" name="Syst. Appl. Microbiol.">
        <title>Ereboglobus luteus gen. nov. sp. nov. from cockroach guts, and new insights into the oxygen relationship of the genera Opitutus and Didymococcus (Verrucomicrobia: Opitutaceae).</title>
        <authorList>
            <person name="Tegtmeier D."/>
            <person name="Belitz A."/>
            <person name="Radek R."/>
            <person name="Heimerl T."/>
            <person name="Brune A."/>
        </authorList>
    </citation>
    <scope>NUCLEOTIDE SEQUENCE [LARGE SCALE GENOMIC DNA]</scope>
    <source>
        <strain evidence="5 6">Ho45</strain>
    </source>
</reference>
<dbReference type="EMBL" id="CP023004">
    <property type="protein sequence ID" value="AWI09917.1"/>
    <property type="molecule type" value="Genomic_DNA"/>
</dbReference>
<comment type="similarity">
    <text evidence="1">Belongs to the membrane fusion protein (MFP) (TC 8.A.1) family.</text>
</comment>
<dbReference type="Proteomes" id="UP000244896">
    <property type="component" value="Chromosome"/>
</dbReference>
<feature type="domain" description="CzcB-like barrel-sandwich hybrid" evidence="3">
    <location>
        <begin position="104"/>
        <end position="244"/>
    </location>
</feature>
<dbReference type="InterPro" id="IPR058637">
    <property type="entry name" value="YknX-like_C"/>
</dbReference>
<dbReference type="KEGG" id="elut:CKA38_12240"/>